<name>A0A7W6V709_RHIET</name>
<gene>
    <name evidence="2" type="ORF">GGE46_000445</name>
    <name evidence="3" type="ORF">GGE57_000445</name>
</gene>
<evidence type="ECO:0000313" key="4">
    <source>
        <dbReference type="Proteomes" id="UP000523431"/>
    </source>
</evidence>
<keyword evidence="1" id="KW-0812">Transmembrane</keyword>
<reference evidence="4 5" key="1">
    <citation type="submission" date="2020-08" db="EMBL/GenBank/DDBJ databases">
        <title>Genomic Encyclopedia of Type Strains, Phase IV (KMG-V): Genome sequencing to study the core and pangenomes of soil and plant-associated prokaryotes.</title>
        <authorList>
            <person name="Whitman W."/>
        </authorList>
    </citation>
    <scope>NUCLEOTIDE SEQUENCE [LARGE SCALE GENOMIC DNA]</scope>
    <source>
        <strain evidence="2 5">SEMIA 471</strain>
        <strain evidence="3 4">SEMIA 489</strain>
    </source>
</reference>
<dbReference type="Proteomes" id="UP000523431">
    <property type="component" value="Unassembled WGS sequence"/>
</dbReference>
<keyword evidence="1" id="KW-0472">Membrane</keyword>
<sequence length="69" mass="7783">MVISPSLARLLTGVPGIVQHPAKAKVYPIHLGCALSLFLFIIHIWWWGEERSGKARAIDPVNRLQRRTP</sequence>
<dbReference type="AlphaFoldDB" id="A0A7W6V709"/>
<evidence type="ECO:0000256" key="1">
    <source>
        <dbReference type="SAM" id="Phobius"/>
    </source>
</evidence>
<comment type="caution">
    <text evidence="2">The sequence shown here is derived from an EMBL/GenBank/DDBJ whole genome shotgun (WGS) entry which is preliminary data.</text>
</comment>
<protein>
    <submittedName>
        <fullName evidence="2">Uncharacterized protein</fullName>
    </submittedName>
</protein>
<evidence type="ECO:0000313" key="5">
    <source>
        <dbReference type="Proteomes" id="UP000557344"/>
    </source>
</evidence>
<accession>A0A7W6V709</accession>
<evidence type="ECO:0000313" key="3">
    <source>
        <dbReference type="EMBL" id="MBB4533736.1"/>
    </source>
</evidence>
<proteinExistence type="predicted"/>
<evidence type="ECO:0000313" key="2">
    <source>
        <dbReference type="EMBL" id="MBB4477904.1"/>
    </source>
</evidence>
<dbReference type="EMBL" id="JACIHU010000001">
    <property type="protein sequence ID" value="MBB4477904.1"/>
    <property type="molecule type" value="Genomic_DNA"/>
</dbReference>
<dbReference type="Proteomes" id="UP000557344">
    <property type="component" value="Unassembled WGS sequence"/>
</dbReference>
<keyword evidence="1" id="KW-1133">Transmembrane helix</keyword>
<dbReference type="EMBL" id="JACIID010000001">
    <property type="protein sequence ID" value="MBB4533736.1"/>
    <property type="molecule type" value="Genomic_DNA"/>
</dbReference>
<feature type="transmembrane region" description="Helical" evidence="1">
    <location>
        <begin position="29"/>
        <end position="48"/>
    </location>
</feature>
<organism evidence="2 5">
    <name type="scientific">Rhizobium etli</name>
    <dbReference type="NCBI Taxonomy" id="29449"/>
    <lineage>
        <taxon>Bacteria</taxon>
        <taxon>Pseudomonadati</taxon>
        <taxon>Pseudomonadota</taxon>
        <taxon>Alphaproteobacteria</taxon>
        <taxon>Hyphomicrobiales</taxon>
        <taxon>Rhizobiaceae</taxon>
        <taxon>Rhizobium/Agrobacterium group</taxon>
        <taxon>Rhizobium</taxon>
    </lineage>
</organism>